<dbReference type="Proteomes" id="UP000248806">
    <property type="component" value="Unassembled WGS sequence"/>
</dbReference>
<protein>
    <recommendedName>
        <fullName evidence="3">Nucleotidyltransferase AbiEii toxin of type IV toxin-antitoxin system</fullName>
    </recommendedName>
</protein>
<keyword evidence="2" id="KW-1185">Reference proteome</keyword>
<dbReference type="OrthoDB" id="4376297at2"/>
<dbReference type="RefSeq" id="WP_111326728.1">
    <property type="nucleotide sequence ID" value="NZ_BIFX01000002.1"/>
</dbReference>
<dbReference type="AlphaFoldDB" id="A0A326TRT2"/>
<sequence length="190" mass="21916">MARKQKLQASQVELLLDDLAGELLQRGCTSPMKILVIGGAYMLLRMGNRASTGDVDIFPLNFAATFQPDERTRLFQKAIKAVARRHSLQQEWLNDAAFGVVGELLPPALQLELWKVFREILEVYLPPADFMLAMKLFSYRDQDYADVEALTMALQIETREQAQRLLDRYIDRPTQEEYRTPETLDFLFED</sequence>
<evidence type="ECO:0000313" key="2">
    <source>
        <dbReference type="Proteomes" id="UP000248806"/>
    </source>
</evidence>
<comment type="caution">
    <text evidence="1">The sequence shown here is derived from an EMBL/GenBank/DDBJ whole genome shotgun (WGS) entry which is preliminary data.</text>
</comment>
<evidence type="ECO:0000313" key="1">
    <source>
        <dbReference type="EMBL" id="PZW18218.1"/>
    </source>
</evidence>
<organism evidence="1 2">
    <name type="scientific">Thermosporothrix hazakensis</name>
    <dbReference type="NCBI Taxonomy" id="644383"/>
    <lineage>
        <taxon>Bacteria</taxon>
        <taxon>Bacillati</taxon>
        <taxon>Chloroflexota</taxon>
        <taxon>Ktedonobacteria</taxon>
        <taxon>Ktedonobacterales</taxon>
        <taxon>Thermosporotrichaceae</taxon>
        <taxon>Thermosporothrix</taxon>
    </lineage>
</organism>
<proteinExistence type="predicted"/>
<evidence type="ECO:0008006" key="3">
    <source>
        <dbReference type="Google" id="ProtNLM"/>
    </source>
</evidence>
<reference evidence="1 2" key="1">
    <citation type="submission" date="2018-06" db="EMBL/GenBank/DDBJ databases">
        <title>Genomic Encyclopedia of Archaeal and Bacterial Type Strains, Phase II (KMG-II): from individual species to whole genera.</title>
        <authorList>
            <person name="Goeker M."/>
        </authorList>
    </citation>
    <scope>NUCLEOTIDE SEQUENCE [LARGE SCALE GENOMIC DNA]</scope>
    <source>
        <strain evidence="1 2">ATCC BAA-1881</strain>
    </source>
</reference>
<dbReference type="EMBL" id="QKUF01000057">
    <property type="protein sequence ID" value="PZW18218.1"/>
    <property type="molecule type" value="Genomic_DNA"/>
</dbReference>
<name>A0A326TRT2_THEHA</name>
<accession>A0A326TRT2</accession>
<gene>
    <name evidence="1" type="ORF">EI42_06300</name>
</gene>